<name>A0A9N8ETK5_9STRA</name>
<accession>A0A9N8ETK5</accession>
<keyword evidence="3" id="KW-1185">Reference proteome</keyword>
<evidence type="ECO:0000313" key="2">
    <source>
        <dbReference type="EMBL" id="CAB9526125.1"/>
    </source>
</evidence>
<comment type="caution">
    <text evidence="2">The sequence shown here is derived from an EMBL/GenBank/DDBJ whole genome shotgun (WGS) entry which is preliminary data.</text>
</comment>
<protein>
    <submittedName>
        <fullName evidence="2">Uncharacterized protein</fullName>
    </submittedName>
</protein>
<evidence type="ECO:0000313" key="3">
    <source>
        <dbReference type="Proteomes" id="UP001153069"/>
    </source>
</evidence>
<feature type="region of interest" description="Disordered" evidence="1">
    <location>
        <begin position="354"/>
        <end position="383"/>
    </location>
</feature>
<dbReference type="Proteomes" id="UP001153069">
    <property type="component" value="Unassembled WGS sequence"/>
</dbReference>
<dbReference type="AlphaFoldDB" id="A0A9N8ETK5"/>
<proteinExistence type="predicted"/>
<reference evidence="2" key="1">
    <citation type="submission" date="2020-06" db="EMBL/GenBank/DDBJ databases">
        <authorList>
            <consortium name="Plant Systems Biology data submission"/>
        </authorList>
    </citation>
    <scope>NUCLEOTIDE SEQUENCE</scope>
    <source>
        <strain evidence="2">D6</strain>
    </source>
</reference>
<gene>
    <name evidence="2" type="ORF">SEMRO_1782_G297160.1</name>
</gene>
<sequence>MDTNEVDVYNSAIGCIEDMRKQQSEAKAANESITSPNVVVVDPNEPQNEAIAHDAATTGRAAEQELVVARVLLAYLQQKDPAVFQKAKAIVTDDYHAWLEQQSVSSSEMAQLKAIIGESYWNRAKRHLKQHVQQTSENKNQKTTAASLKKPPPPASLKPYATTRATGTITPPAPTLVPTTPVPIAPIAPVPIAPTTPVPIAPTPTTPAAVPLGEDTLHEHNGEYYPVFAHILLRYLEAQNKGLCKVAKDIVNDCMQRNQRKEEGYESVTASVRAKVKTEIGDFYWRQAEVIYERYQQQQQQQQNNNKSNSTKDPLFAIPPPPRVSGEKRKVSFKTIYPRQSTTAYHACNTIMEEEEEDPFDPTPVDKLRRLPPPCDEPDMEGFDYSYFGGL</sequence>
<dbReference type="EMBL" id="CAICTM010001780">
    <property type="protein sequence ID" value="CAB9526125.1"/>
    <property type="molecule type" value="Genomic_DNA"/>
</dbReference>
<feature type="compositionally biased region" description="Low complexity" evidence="1">
    <location>
        <begin position="296"/>
        <end position="306"/>
    </location>
</feature>
<organism evidence="2 3">
    <name type="scientific">Seminavis robusta</name>
    <dbReference type="NCBI Taxonomy" id="568900"/>
    <lineage>
        <taxon>Eukaryota</taxon>
        <taxon>Sar</taxon>
        <taxon>Stramenopiles</taxon>
        <taxon>Ochrophyta</taxon>
        <taxon>Bacillariophyta</taxon>
        <taxon>Bacillariophyceae</taxon>
        <taxon>Bacillariophycidae</taxon>
        <taxon>Naviculales</taxon>
        <taxon>Naviculaceae</taxon>
        <taxon>Seminavis</taxon>
    </lineage>
</organism>
<feature type="region of interest" description="Disordered" evidence="1">
    <location>
        <begin position="296"/>
        <end position="330"/>
    </location>
</feature>
<feature type="region of interest" description="Disordered" evidence="1">
    <location>
        <begin position="130"/>
        <end position="155"/>
    </location>
</feature>
<evidence type="ECO:0000256" key="1">
    <source>
        <dbReference type="SAM" id="MobiDB-lite"/>
    </source>
</evidence>